<protein>
    <submittedName>
        <fullName evidence="2">Uncharacterized protein</fullName>
    </submittedName>
</protein>
<accession>A0A176SZ85</accession>
<keyword evidence="3" id="KW-1185">Reference proteome</keyword>
<organism evidence="2 3">
    <name type="scientific">Polaribacter atrinae</name>
    <dbReference type="NCBI Taxonomy" id="1333662"/>
    <lineage>
        <taxon>Bacteria</taxon>
        <taxon>Pseudomonadati</taxon>
        <taxon>Bacteroidota</taxon>
        <taxon>Flavobacteriia</taxon>
        <taxon>Flavobacteriales</taxon>
        <taxon>Flavobacteriaceae</taxon>
    </lineage>
</organism>
<name>A0A176SZ85_9FLAO</name>
<evidence type="ECO:0000313" key="2">
    <source>
        <dbReference type="EMBL" id="OAD40868.1"/>
    </source>
</evidence>
<dbReference type="EMBL" id="LVWE01000085">
    <property type="protein sequence ID" value="OAD40868.1"/>
    <property type="molecule type" value="Genomic_DNA"/>
</dbReference>
<sequence length="152" mass="17172">MKLKGLLLVLFVCALNAKAQDYFPKSDVFDGKYYSLNKMGNPGQEVKEVFLAAGSPGTTKMMTLSLTEGGMPAYFVFDEAISKKVKKTVFRNRMSMVFMYDNNSLVMVREKKERNQTEGETLVDFFSKDKAKVAAMTKEKAMEYATQYAGEF</sequence>
<dbReference type="Proteomes" id="UP000076923">
    <property type="component" value="Unassembled WGS sequence"/>
</dbReference>
<reference evidence="2 3" key="1">
    <citation type="submission" date="2016-02" db="EMBL/GenBank/DDBJ databases">
        <title>Draft genome sequence of Polaribacter atrinae KACC17473.</title>
        <authorList>
            <person name="Shin S.-K."/>
            <person name="Yi H."/>
        </authorList>
    </citation>
    <scope>NUCLEOTIDE SEQUENCE [LARGE SCALE GENOMIC DNA]</scope>
    <source>
        <strain evidence="2 3">KACC 17473</strain>
    </source>
</reference>
<dbReference type="AlphaFoldDB" id="A0A176SZ85"/>
<evidence type="ECO:0000256" key="1">
    <source>
        <dbReference type="SAM" id="SignalP"/>
    </source>
</evidence>
<feature type="signal peptide" evidence="1">
    <location>
        <begin position="1"/>
        <end position="19"/>
    </location>
</feature>
<feature type="chain" id="PRO_5008049666" evidence="1">
    <location>
        <begin position="20"/>
        <end position="152"/>
    </location>
</feature>
<gene>
    <name evidence="2" type="ORF">LPB303_16640</name>
</gene>
<keyword evidence="1" id="KW-0732">Signal</keyword>
<proteinExistence type="predicted"/>
<evidence type="ECO:0000313" key="3">
    <source>
        <dbReference type="Proteomes" id="UP000076923"/>
    </source>
</evidence>
<comment type="caution">
    <text evidence="2">The sequence shown here is derived from an EMBL/GenBank/DDBJ whole genome shotgun (WGS) entry which is preliminary data.</text>
</comment>